<dbReference type="Pfam" id="PF02854">
    <property type="entry name" value="MIF4G"/>
    <property type="match status" value="1"/>
</dbReference>
<organism evidence="5 6">
    <name type="scientific">Symbiodinium pilosum</name>
    <name type="common">Dinoflagellate</name>
    <dbReference type="NCBI Taxonomy" id="2952"/>
    <lineage>
        <taxon>Eukaryota</taxon>
        <taxon>Sar</taxon>
        <taxon>Alveolata</taxon>
        <taxon>Dinophyceae</taxon>
        <taxon>Suessiales</taxon>
        <taxon>Symbiodiniaceae</taxon>
        <taxon>Symbiodinium</taxon>
    </lineage>
</organism>
<protein>
    <recommendedName>
        <fullName evidence="4">MIF4G domain-containing protein</fullName>
    </recommendedName>
</protein>
<proteinExistence type="inferred from homology"/>
<evidence type="ECO:0000259" key="4">
    <source>
        <dbReference type="SMART" id="SM00543"/>
    </source>
</evidence>
<evidence type="ECO:0000256" key="1">
    <source>
        <dbReference type="ARBA" id="ARBA00005775"/>
    </source>
</evidence>
<feature type="non-terminal residue" evidence="5">
    <location>
        <position position="1"/>
    </location>
</feature>
<feature type="domain" description="MIF4G" evidence="4">
    <location>
        <begin position="22"/>
        <end position="264"/>
    </location>
</feature>
<dbReference type="SMART" id="SM00543">
    <property type="entry name" value="MIF4G"/>
    <property type="match status" value="1"/>
</dbReference>
<evidence type="ECO:0000313" key="6">
    <source>
        <dbReference type="Proteomes" id="UP000649617"/>
    </source>
</evidence>
<comment type="similarity">
    <text evidence="1">Belongs to the eukaryotic initiation factor 4G family.</text>
</comment>
<evidence type="ECO:0000313" key="5">
    <source>
        <dbReference type="EMBL" id="CAE7765921.1"/>
    </source>
</evidence>
<accession>A0A812Y469</accession>
<keyword evidence="3" id="KW-0648">Protein biosynthesis</keyword>
<dbReference type="GO" id="GO:0016281">
    <property type="term" value="C:eukaryotic translation initiation factor 4F complex"/>
    <property type="evidence" value="ECO:0007669"/>
    <property type="project" value="TreeGrafter"/>
</dbReference>
<dbReference type="InterPro" id="IPR037151">
    <property type="entry name" value="AlkB-like_sf"/>
</dbReference>
<dbReference type="InterPro" id="IPR016024">
    <property type="entry name" value="ARM-type_fold"/>
</dbReference>
<gene>
    <name evidence="5" type="ORF">SPIL2461_LOCUS22456</name>
</gene>
<dbReference type="InterPro" id="IPR027450">
    <property type="entry name" value="AlkB-like"/>
</dbReference>
<dbReference type="SUPFAM" id="SSF51197">
    <property type="entry name" value="Clavaminate synthase-like"/>
    <property type="match status" value="1"/>
</dbReference>
<dbReference type="Gene3D" id="1.25.40.180">
    <property type="match status" value="1"/>
</dbReference>
<dbReference type="SUPFAM" id="SSF48371">
    <property type="entry name" value="ARM repeat"/>
    <property type="match status" value="1"/>
</dbReference>
<dbReference type="EMBL" id="CAJNIZ010047309">
    <property type="protein sequence ID" value="CAE7765921.1"/>
    <property type="molecule type" value="Genomic_DNA"/>
</dbReference>
<dbReference type="Pfam" id="PF13532">
    <property type="entry name" value="2OG-FeII_Oxy_2"/>
    <property type="match status" value="1"/>
</dbReference>
<comment type="caution">
    <text evidence="5">The sequence shown here is derived from an EMBL/GenBank/DDBJ whole genome shotgun (WGS) entry which is preliminary data.</text>
</comment>
<dbReference type="GO" id="GO:0003729">
    <property type="term" value="F:mRNA binding"/>
    <property type="evidence" value="ECO:0007669"/>
    <property type="project" value="TreeGrafter"/>
</dbReference>
<dbReference type="InterPro" id="IPR003890">
    <property type="entry name" value="MIF4G-like_typ-3"/>
</dbReference>
<dbReference type="OrthoDB" id="514777at2759"/>
<keyword evidence="6" id="KW-1185">Reference proteome</keyword>
<keyword evidence="2" id="KW-0396">Initiation factor</keyword>
<dbReference type="Gene3D" id="2.60.120.590">
    <property type="entry name" value="Alpha-ketoglutarate-dependent dioxygenase AlkB-like"/>
    <property type="match status" value="1"/>
</dbReference>
<sequence length="783" mass="88900">VLKQSENAYKIIQPQSRLEELERRVRGLLNKICPDNLKTIVETLAQIHLEKAEELEFVIKIIFGKALVEPHYCETYADMVFALRSRYPEFPAENEGEKPHSFTRVLLNTVQNEFESLPTTFEPTDEDRKKYESTEDLNIEMKKRKGKMLANMKFIGNLFLRQLLAVKVIGQVVHDLIGIKQGDNPLPEEHMIECVCELLQAIGYTLDETQQGESLMNSFAARLKDLSGVRNNGKHAYSKRDLATSQSIWLPQQLMDIFRYVEDVVLVTSRDCDGAAEVEKVGGDYERGWLQQSCLRPLPAPVIAGVCASCRRALTQDAFTRGGRRKLRAGLPTACEACAAEAVERRLAWTARCCQAVDSLSRDGQGWYMMTAVVGASVAMVYLHKTSLQVAIGSIIVAACVKLWLLRCLGGFEGEPSLEEKPLLLVGEGAAGWERCVDDAWCRSFSSVRRCPFSDDDLSRWWQAALDQTPWQRPAVRGGRLLPRSAAWFVKKGCSCSYEYNATEWPSVEFPDWLLEVERAVWDTLRQGNSKDIPAPNSCVANFYEDGAQSVDWHADNEPLFEGLLRDCCIVSLSLGETRRFELRRRRDLTNPKKHIESVVLDLHDGDIITMEGCFQKHWLLLRPERPADATAEMTGKKLFKEQAKTKNAVREEAEREQRMFSVQTVGVRPAYMDEIATQKKRTKAADGGVQKPKFDKAYVKRICQYYGEDQQGDQLQEDWAKAQPSKEETKQGLEWLLETGFDDPQKQDVTSQVIVELVRRRLIPWDMLKDSLSAQLADLPDK</sequence>
<evidence type="ECO:0000256" key="2">
    <source>
        <dbReference type="ARBA" id="ARBA00022540"/>
    </source>
</evidence>
<dbReference type="PANTHER" id="PTHR23253">
    <property type="entry name" value="EUKARYOTIC TRANSLATION INITIATION FACTOR 4 GAMMA"/>
    <property type="match status" value="1"/>
</dbReference>
<reference evidence="5" key="1">
    <citation type="submission" date="2021-02" db="EMBL/GenBank/DDBJ databases">
        <authorList>
            <person name="Dougan E. K."/>
            <person name="Rhodes N."/>
            <person name="Thang M."/>
            <person name="Chan C."/>
        </authorList>
    </citation>
    <scope>NUCLEOTIDE SEQUENCE</scope>
</reference>
<dbReference type="Proteomes" id="UP000649617">
    <property type="component" value="Unassembled WGS sequence"/>
</dbReference>
<dbReference type="GO" id="GO:0003743">
    <property type="term" value="F:translation initiation factor activity"/>
    <property type="evidence" value="ECO:0007669"/>
    <property type="project" value="UniProtKB-KW"/>
</dbReference>
<dbReference type="PANTHER" id="PTHR23253:SF9">
    <property type="entry name" value="EUKARYOTIC TRANSLATION INITIATION FACTOR 4 GAMMA 2"/>
    <property type="match status" value="1"/>
</dbReference>
<dbReference type="AlphaFoldDB" id="A0A812Y469"/>
<evidence type="ECO:0000256" key="3">
    <source>
        <dbReference type="ARBA" id="ARBA00022917"/>
    </source>
</evidence>
<name>A0A812Y469_SYMPI</name>
<feature type="non-terminal residue" evidence="5">
    <location>
        <position position="783"/>
    </location>
</feature>